<evidence type="ECO:0000256" key="3">
    <source>
        <dbReference type="ARBA" id="ARBA00022737"/>
    </source>
</evidence>
<dbReference type="SMART" id="SM00647">
    <property type="entry name" value="IBR"/>
    <property type="match status" value="2"/>
</dbReference>
<dbReference type="InterPro" id="IPR057051">
    <property type="entry name" value="PARP14_RPM_1"/>
</dbReference>
<dbReference type="PANTHER" id="PTHR16004:SF3">
    <property type="entry name" value="E3 UBIQUITIN-PROTEIN LIGASE RNF31"/>
    <property type="match status" value="1"/>
</dbReference>
<dbReference type="AlphaFoldDB" id="A0AAW2B058"/>
<evidence type="ECO:0000256" key="2">
    <source>
        <dbReference type="ARBA" id="ARBA00022723"/>
    </source>
</evidence>
<keyword evidence="3" id="KW-0677">Repeat</keyword>
<dbReference type="CDD" id="cd20337">
    <property type="entry name" value="BRcat_RBR_HOIP"/>
    <property type="match status" value="1"/>
</dbReference>
<evidence type="ECO:0000256" key="7">
    <source>
        <dbReference type="PROSITE-ProRule" id="PRU00175"/>
    </source>
</evidence>
<dbReference type="Pfam" id="PF18091">
    <property type="entry name" value="E3_UbLigase_RBR"/>
    <property type="match status" value="1"/>
</dbReference>
<dbReference type="Pfam" id="PF01485">
    <property type="entry name" value="IBR"/>
    <property type="match status" value="1"/>
</dbReference>
<feature type="region of interest" description="Disordered" evidence="8">
    <location>
        <begin position="178"/>
        <end position="229"/>
    </location>
</feature>
<dbReference type="GO" id="GO:0097039">
    <property type="term" value="P:protein linear polyubiquitination"/>
    <property type="evidence" value="ECO:0007669"/>
    <property type="project" value="TreeGrafter"/>
</dbReference>
<dbReference type="Proteomes" id="UP001479290">
    <property type="component" value="Unassembled WGS sequence"/>
</dbReference>
<reference evidence="12 13" key="1">
    <citation type="submission" date="2024-05" db="EMBL/GenBank/DDBJ databases">
        <title>A high-quality chromosomal-level genome assembly of Topmouth culter (Culter alburnus).</title>
        <authorList>
            <person name="Zhao H."/>
        </authorList>
    </citation>
    <scope>NUCLEOTIDE SEQUENCE [LARGE SCALE GENOMIC DNA]</scope>
    <source>
        <strain evidence="12">CATC2023</strain>
        <tissue evidence="12">Muscle</tissue>
    </source>
</reference>
<evidence type="ECO:0000259" key="11">
    <source>
        <dbReference type="PROSITE" id="PS51873"/>
    </source>
</evidence>
<accession>A0AAW2B058</accession>
<dbReference type="PROSITE" id="PS50089">
    <property type="entry name" value="ZF_RING_2"/>
    <property type="match status" value="1"/>
</dbReference>
<dbReference type="InterPro" id="IPR008883">
    <property type="entry name" value="UEV_N"/>
</dbReference>
<organism evidence="12 13">
    <name type="scientific">Culter alburnus</name>
    <name type="common">Topmouth culter</name>
    <dbReference type="NCBI Taxonomy" id="194366"/>
    <lineage>
        <taxon>Eukaryota</taxon>
        <taxon>Metazoa</taxon>
        <taxon>Chordata</taxon>
        <taxon>Craniata</taxon>
        <taxon>Vertebrata</taxon>
        <taxon>Euteleostomi</taxon>
        <taxon>Actinopterygii</taxon>
        <taxon>Neopterygii</taxon>
        <taxon>Teleostei</taxon>
        <taxon>Ostariophysi</taxon>
        <taxon>Cypriniformes</taxon>
        <taxon>Xenocyprididae</taxon>
        <taxon>Xenocypridinae</taxon>
        <taxon>Culter</taxon>
    </lineage>
</organism>
<dbReference type="GO" id="GO:0071797">
    <property type="term" value="C:LUBAC complex"/>
    <property type="evidence" value="ECO:0007669"/>
    <property type="project" value="InterPro"/>
</dbReference>
<dbReference type="InterPro" id="IPR026254">
    <property type="entry name" value="RNF31-like"/>
</dbReference>
<dbReference type="SUPFAM" id="SSF57850">
    <property type="entry name" value="RING/U-box"/>
    <property type="match status" value="3"/>
</dbReference>
<dbReference type="GO" id="GO:0036435">
    <property type="term" value="F:K48-linked polyubiquitin modification-dependent protein binding"/>
    <property type="evidence" value="ECO:0007669"/>
    <property type="project" value="TreeGrafter"/>
</dbReference>
<keyword evidence="2" id="KW-0479">Metal-binding</keyword>
<evidence type="ECO:0000256" key="1">
    <source>
        <dbReference type="ARBA" id="ARBA00022679"/>
    </source>
</evidence>
<evidence type="ECO:0000256" key="5">
    <source>
        <dbReference type="ARBA" id="ARBA00022786"/>
    </source>
</evidence>
<dbReference type="InterPro" id="IPR044066">
    <property type="entry name" value="TRIAD_supradom"/>
</dbReference>
<dbReference type="InterPro" id="IPR016135">
    <property type="entry name" value="UBQ-conjugating_enzyme/RWD"/>
</dbReference>
<evidence type="ECO:0000313" key="12">
    <source>
        <dbReference type="EMBL" id="KAK9979396.1"/>
    </source>
</evidence>
<dbReference type="InterPro" id="IPR002867">
    <property type="entry name" value="IBR_dom"/>
</dbReference>
<sequence length="879" mass="99580">MSCVTADLNFQTLLECHYCYPEDVLDDVKDVSADFPNLQLYVDYYLYPNNDKKKLVYLGGTVPVTYEGSKYNIPVCIWIHETHPKNPPRCYVCPSPSMVINAKSSNVDAHGRILLHCLNNWKIGWSNLSIVLEEMIAAFQRETPLFATYPVQNPTPHSQAKHLPAELVVQPNSVSSYGSWPHTGSSSMQKTSTAQHGASSSSVPQHASNILPKGTKSQMNLKQASETEMSGVRRSYTQELLDFGITFGAQALESNHQTNPFISPASAPTNSTSNVDDIDDMFKSLQLQRVVNMYQFSNREKDVLHAGGAWQDWGGSPRVHPGLVDNHHKVVVSRLPVGVSPTKMKNKLTIYFQRKQNAGGEVLDVKYPAAQPDQAWVLFRNQRDAEHVLRQPDRVITINEQRFLIQLKKFEDMEIPGGVQGEKAEMFKSILSLEGCSFSSTDVLEAVQSCRDLPSALKYLCHDCPICQEQVSFNRMVTMTHCSCTFCESCFKKYFSSVIKEKNIVHAVCPLCNLPDVRGGRREDSMEYFSLLDTQIRYYLDPQIHELFQRKLRDQALQEMPNFRWCAHCCFGLLHEADRLRMDCPSCGKSTCFKCKRPWAPQHEGISCEKFKEWEQLNSPEYQNSRLEQLLSRNKIDCPKCKFRFFLARGGCLHFRCTQCQHEFCGGCSQPFKQGSACNFSIECTAKGLHAHHPRNCLYHLRDWSVLRLRTLLQHYGISHPLMFSPKDSVRRQSKGICGVMEFQETGAVKEEPCGRQAFPEYNGYCTLHYKECLVELINNNALDPVVLLDGTELRAEMNRWKVPVPDKQPLEPDQRYEDRLRQILKERVGLTSGAALGLKTAAPPTPSPSSPPAAGAPWYSILNRAVPEDSQQLLLLTD</sequence>
<evidence type="ECO:0000256" key="4">
    <source>
        <dbReference type="ARBA" id="ARBA00022771"/>
    </source>
</evidence>
<keyword evidence="6" id="KW-0862">Zinc</keyword>
<keyword evidence="4 7" id="KW-0863">Zinc-finger</keyword>
<dbReference type="Pfam" id="PF23222">
    <property type="entry name" value="RRM_PARP14_1"/>
    <property type="match status" value="1"/>
</dbReference>
<comment type="caution">
    <text evidence="12">The sequence shown here is derived from an EMBL/GenBank/DDBJ whole genome shotgun (WGS) entry which is preliminary data.</text>
</comment>
<feature type="compositionally biased region" description="Polar residues" evidence="8">
    <location>
        <begin position="178"/>
        <end position="208"/>
    </location>
</feature>
<dbReference type="PANTHER" id="PTHR16004">
    <property type="entry name" value="RING FINGER PROTEIN 31-RELATED"/>
    <property type="match status" value="1"/>
</dbReference>
<evidence type="ECO:0000256" key="6">
    <source>
        <dbReference type="ARBA" id="ARBA00022833"/>
    </source>
</evidence>
<dbReference type="InterPro" id="IPR047542">
    <property type="entry name" value="Rcat_RBR_RNF31-like"/>
</dbReference>
<dbReference type="SMART" id="SM00184">
    <property type="entry name" value="RING"/>
    <property type="match status" value="1"/>
</dbReference>
<evidence type="ECO:0000259" key="9">
    <source>
        <dbReference type="PROSITE" id="PS50089"/>
    </source>
</evidence>
<dbReference type="EMBL" id="JAWDJR010000002">
    <property type="protein sequence ID" value="KAK9979396.1"/>
    <property type="molecule type" value="Genomic_DNA"/>
</dbReference>
<evidence type="ECO:0000313" key="13">
    <source>
        <dbReference type="Proteomes" id="UP001479290"/>
    </source>
</evidence>
<dbReference type="GO" id="GO:0061630">
    <property type="term" value="F:ubiquitin protein ligase activity"/>
    <property type="evidence" value="ECO:0007669"/>
    <property type="project" value="TreeGrafter"/>
</dbReference>
<dbReference type="InterPro" id="IPR047541">
    <property type="entry name" value="RNF31_RBR_mRING-HC-like"/>
</dbReference>
<evidence type="ECO:0000256" key="8">
    <source>
        <dbReference type="SAM" id="MobiDB-lite"/>
    </source>
</evidence>
<dbReference type="GO" id="GO:0070530">
    <property type="term" value="F:K63-linked polyubiquitin modification-dependent protein binding"/>
    <property type="evidence" value="ECO:0007669"/>
    <property type="project" value="TreeGrafter"/>
</dbReference>
<dbReference type="InterPro" id="IPR001841">
    <property type="entry name" value="Znf_RING"/>
</dbReference>
<dbReference type="Pfam" id="PF22191">
    <property type="entry name" value="IBR_1"/>
    <property type="match status" value="1"/>
</dbReference>
<dbReference type="GO" id="GO:0008270">
    <property type="term" value="F:zinc ion binding"/>
    <property type="evidence" value="ECO:0007669"/>
    <property type="project" value="UniProtKB-KW"/>
</dbReference>
<dbReference type="PROSITE" id="PS51873">
    <property type="entry name" value="TRIAD"/>
    <property type="match status" value="1"/>
</dbReference>
<dbReference type="CDD" id="cd16631">
    <property type="entry name" value="mRING-HC-C4C4_RBR_HOIP"/>
    <property type="match status" value="1"/>
</dbReference>
<dbReference type="Pfam" id="PF05743">
    <property type="entry name" value="UEV"/>
    <property type="match status" value="1"/>
</dbReference>
<dbReference type="CDD" id="cd20351">
    <property type="entry name" value="Rcat_RBR_HOIP"/>
    <property type="match status" value="1"/>
</dbReference>
<dbReference type="Gene3D" id="3.10.110.10">
    <property type="entry name" value="Ubiquitin Conjugating Enzyme"/>
    <property type="match status" value="1"/>
</dbReference>
<dbReference type="InterPro" id="IPR013083">
    <property type="entry name" value="Znf_RING/FYVE/PHD"/>
</dbReference>
<feature type="domain" description="RING-type" evidence="11">
    <location>
        <begin position="460"/>
        <end position="688"/>
    </location>
</feature>
<feature type="domain" description="UEV" evidence="10">
    <location>
        <begin position="5"/>
        <end position="149"/>
    </location>
</feature>
<keyword evidence="5" id="KW-0833">Ubl conjugation pathway</keyword>
<feature type="compositionally biased region" description="Polar residues" evidence="8">
    <location>
        <begin position="215"/>
        <end position="228"/>
    </location>
</feature>
<dbReference type="Gene3D" id="3.30.40.10">
    <property type="entry name" value="Zinc/RING finger domain, C3HC4 (zinc finger)"/>
    <property type="match status" value="1"/>
</dbReference>
<dbReference type="InterPro" id="IPR012677">
    <property type="entry name" value="Nucleotide-bd_a/b_plait_sf"/>
</dbReference>
<dbReference type="GO" id="GO:1990450">
    <property type="term" value="F:linear polyubiquitin binding"/>
    <property type="evidence" value="ECO:0007669"/>
    <property type="project" value="TreeGrafter"/>
</dbReference>
<dbReference type="InterPro" id="IPR047540">
    <property type="entry name" value="BRcat_RBR_RNF31-like"/>
</dbReference>
<dbReference type="GO" id="GO:0015031">
    <property type="term" value="P:protein transport"/>
    <property type="evidence" value="ECO:0007669"/>
    <property type="project" value="InterPro"/>
</dbReference>
<dbReference type="Gene3D" id="3.30.70.330">
    <property type="match status" value="1"/>
</dbReference>
<keyword evidence="13" id="KW-1185">Reference proteome</keyword>
<keyword evidence="1" id="KW-0808">Transferase</keyword>
<dbReference type="PROSITE" id="PS51322">
    <property type="entry name" value="UEV"/>
    <property type="match status" value="1"/>
</dbReference>
<evidence type="ECO:0000259" key="10">
    <source>
        <dbReference type="PROSITE" id="PS51322"/>
    </source>
</evidence>
<proteinExistence type="predicted"/>
<dbReference type="Gene3D" id="1.20.120.1750">
    <property type="match status" value="1"/>
</dbReference>
<feature type="domain" description="RING-type" evidence="9">
    <location>
        <begin position="464"/>
        <end position="513"/>
    </location>
</feature>
<gene>
    <name evidence="12" type="ORF">ABG768_012827</name>
</gene>
<name>A0AAW2B058_CULAL</name>
<dbReference type="CDD" id="cd11685">
    <property type="entry name" value="UEV_TSG101-like"/>
    <property type="match status" value="1"/>
</dbReference>
<dbReference type="InterPro" id="IPR041031">
    <property type="entry name" value="RNF31_C"/>
</dbReference>
<dbReference type="SUPFAM" id="SSF54495">
    <property type="entry name" value="UBC-like"/>
    <property type="match status" value="1"/>
</dbReference>
<protein>
    <submittedName>
        <fullName evidence="12">Uncharacterized protein</fullName>
    </submittedName>
</protein>